<dbReference type="AlphaFoldDB" id="A0A3P7M581"/>
<evidence type="ECO:0000313" key="2">
    <source>
        <dbReference type="Proteomes" id="UP000281553"/>
    </source>
</evidence>
<keyword evidence="2" id="KW-1185">Reference proteome</keyword>
<name>A0A3P7M581_DIBLA</name>
<accession>A0A3P7M581</accession>
<proteinExistence type="predicted"/>
<sequence length="75" mass="8460">MTFCETESTTILTNSSEDFTIKAYFHMRQLQLGIVELVLGPEGAENPNAHDAIDFIDQEPTAVSEVHRDLYNHHA</sequence>
<protein>
    <submittedName>
        <fullName evidence="1">Uncharacterized protein</fullName>
    </submittedName>
</protein>
<dbReference type="EMBL" id="UYRU01056152">
    <property type="protein sequence ID" value="VDN13331.1"/>
    <property type="molecule type" value="Genomic_DNA"/>
</dbReference>
<dbReference type="Proteomes" id="UP000281553">
    <property type="component" value="Unassembled WGS sequence"/>
</dbReference>
<organism evidence="1 2">
    <name type="scientific">Dibothriocephalus latus</name>
    <name type="common">Fish tapeworm</name>
    <name type="synonym">Diphyllobothrium latum</name>
    <dbReference type="NCBI Taxonomy" id="60516"/>
    <lineage>
        <taxon>Eukaryota</taxon>
        <taxon>Metazoa</taxon>
        <taxon>Spiralia</taxon>
        <taxon>Lophotrochozoa</taxon>
        <taxon>Platyhelminthes</taxon>
        <taxon>Cestoda</taxon>
        <taxon>Eucestoda</taxon>
        <taxon>Diphyllobothriidea</taxon>
        <taxon>Diphyllobothriidae</taxon>
        <taxon>Dibothriocephalus</taxon>
    </lineage>
</organism>
<evidence type="ECO:0000313" key="1">
    <source>
        <dbReference type="EMBL" id="VDN13331.1"/>
    </source>
</evidence>
<reference evidence="1 2" key="1">
    <citation type="submission" date="2018-11" db="EMBL/GenBank/DDBJ databases">
        <authorList>
            <consortium name="Pathogen Informatics"/>
        </authorList>
    </citation>
    <scope>NUCLEOTIDE SEQUENCE [LARGE SCALE GENOMIC DNA]</scope>
</reference>
<gene>
    <name evidence="1" type="ORF">DILT_LOCUS9162</name>
</gene>